<dbReference type="GeneID" id="96903084"/>
<evidence type="ECO:0000256" key="5">
    <source>
        <dbReference type="SAM" id="SignalP"/>
    </source>
</evidence>
<keyword evidence="2" id="KW-0964">Secreted</keyword>
<dbReference type="RefSeq" id="XP_003675867.1">
    <property type="nucleotide sequence ID" value="XM_003675819.1"/>
</dbReference>
<dbReference type="Pfam" id="PF11765">
    <property type="entry name" value="Hyphal_reg_CWP"/>
    <property type="match status" value="1"/>
</dbReference>
<organism evidence="7 8">
    <name type="scientific">Naumovozyma castellii</name>
    <name type="common">Yeast</name>
    <name type="synonym">Saccharomyces castellii</name>
    <dbReference type="NCBI Taxonomy" id="27288"/>
    <lineage>
        <taxon>Eukaryota</taxon>
        <taxon>Fungi</taxon>
        <taxon>Dikarya</taxon>
        <taxon>Ascomycota</taxon>
        <taxon>Saccharomycotina</taxon>
        <taxon>Saccharomycetes</taxon>
        <taxon>Saccharomycetales</taxon>
        <taxon>Saccharomycetaceae</taxon>
        <taxon>Naumovozyma</taxon>
    </lineage>
</organism>
<dbReference type="HOGENOM" id="CLU_031731_0_0_1"/>
<keyword evidence="8" id="KW-1185">Reference proteome</keyword>
<evidence type="ECO:0000256" key="1">
    <source>
        <dbReference type="ARBA" id="ARBA00004613"/>
    </source>
</evidence>
<evidence type="ECO:0000256" key="4">
    <source>
        <dbReference type="ARBA" id="ARBA00023180"/>
    </source>
</evidence>
<sequence>MILLYQHLICILGAFCSLQQVALALTINRDVVFNESLIDADVLVNKNVKVAFQCPGSTPIVLDGDITNNGIMCFGQSNYGSISSTTITNNAQLLIQIKDSGTTPGLRTSELLNYGFISFIGEKNVGSVSVAETFLNDGLIYYNFLRSNLITIQGPADGIVNNGVMKFRVIDGVTISSVIGSGCIWLEQASDSTYDLSKPFNQTLYTEDGISYLHFIGQQLPESIPVIRANWLSKNDIEVAIGAGPESNAVPDLFYTNATGMLNVTFSTGSYLFDVGPGFSLTDFVATVCPSTTTSVDFPCVLITSSMDSEVPSSCVTDIDVNMYDEQIVCPTPVSWLPPYTILVSYDGSTIEEIVSQYSSYDTGGLPNTVTTTTFIIPSFTLPSPYTTTISNNITTLSEVVSYFTVTSYVPRFPQLTLPFVGTETSIIPAPFSIPPPYTNTFTDLSLTVSEIVSYYSTNVNNKPATGTTTTTFTATSYLTATITDYPMGTTHITKKHVSEGTWSTVVTYSTEIETYIIKVFPTGTGIETLSTIE</sequence>
<protein>
    <recommendedName>
        <fullName evidence="6">Hyphally-regulated cell wall protein N-terminal domain-containing protein</fullName>
    </recommendedName>
</protein>
<dbReference type="GO" id="GO:0009277">
    <property type="term" value="C:fungal-type cell wall"/>
    <property type="evidence" value="ECO:0007669"/>
    <property type="project" value="UniProtKB-ARBA"/>
</dbReference>
<reference evidence="7 8" key="1">
    <citation type="journal article" date="2011" name="Proc. Natl. Acad. Sci. U.S.A.">
        <title>Evolutionary erosion of yeast sex chromosomes by mating-type switching accidents.</title>
        <authorList>
            <person name="Gordon J.L."/>
            <person name="Armisen D."/>
            <person name="Proux-Wera E."/>
            <person name="Oheigeartaigh S.S."/>
            <person name="Byrne K.P."/>
            <person name="Wolfe K.H."/>
        </authorList>
    </citation>
    <scope>NUCLEOTIDE SEQUENCE [LARGE SCALE GENOMIC DNA]</scope>
    <source>
        <strain evidence="8">ATCC 76901 / BCRC 22586 / CBS 4309 / NBRC 1992 / NRRL Y-12630</strain>
    </source>
</reference>
<dbReference type="InParanoid" id="G0VDE1"/>
<dbReference type="OMA" id="HELHIDI"/>
<evidence type="ECO:0000259" key="6">
    <source>
        <dbReference type="Pfam" id="PF11765"/>
    </source>
</evidence>
<evidence type="ECO:0000256" key="3">
    <source>
        <dbReference type="ARBA" id="ARBA00022729"/>
    </source>
</evidence>
<name>G0VDE1_NAUCA</name>
<dbReference type="Proteomes" id="UP000001640">
    <property type="component" value="Chromosome 3"/>
</dbReference>
<evidence type="ECO:0000256" key="2">
    <source>
        <dbReference type="ARBA" id="ARBA00022525"/>
    </source>
</evidence>
<reference key="2">
    <citation type="submission" date="2011-08" db="EMBL/GenBank/DDBJ databases">
        <title>Genome sequence of Naumovozyma castellii.</title>
        <authorList>
            <person name="Gordon J.L."/>
            <person name="Armisen D."/>
            <person name="Proux-Wera E."/>
            <person name="OhEigeartaigh S.S."/>
            <person name="Byrne K.P."/>
            <person name="Wolfe K.H."/>
        </authorList>
    </citation>
    <scope>NUCLEOTIDE SEQUENCE</scope>
    <source>
        <strain>Type strain:CBS 4309</strain>
    </source>
</reference>
<feature type="chain" id="PRO_5003410422" description="Hyphally-regulated cell wall protein N-terminal domain-containing protein" evidence="5">
    <location>
        <begin position="25"/>
        <end position="534"/>
    </location>
</feature>
<evidence type="ECO:0000313" key="7">
    <source>
        <dbReference type="EMBL" id="CCC69503.1"/>
    </source>
</evidence>
<dbReference type="EMBL" id="HE576754">
    <property type="protein sequence ID" value="CCC69503.1"/>
    <property type="molecule type" value="Genomic_DNA"/>
</dbReference>
<proteinExistence type="predicted"/>
<keyword evidence="3 5" id="KW-0732">Signal</keyword>
<feature type="signal peptide" evidence="5">
    <location>
        <begin position="1"/>
        <end position="24"/>
    </location>
</feature>
<keyword evidence="4" id="KW-0325">Glycoprotein</keyword>
<feature type="domain" description="Hyphally-regulated cell wall protein N-terminal" evidence="6">
    <location>
        <begin position="18"/>
        <end position="301"/>
    </location>
</feature>
<dbReference type="GO" id="GO:0005576">
    <property type="term" value="C:extracellular region"/>
    <property type="evidence" value="ECO:0007669"/>
    <property type="project" value="UniProtKB-SubCell"/>
</dbReference>
<evidence type="ECO:0000313" key="8">
    <source>
        <dbReference type="Proteomes" id="UP000001640"/>
    </source>
</evidence>
<gene>
    <name evidence="7" type="primary">NCAS0C05130</name>
    <name evidence="7" type="ordered locus">NCAS_0C05130</name>
</gene>
<dbReference type="AlphaFoldDB" id="G0VDE1"/>
<dbReference type="InterPro" id="IPR021031">
    <property type="entry name" value="Hyphal-reg_cell_wall_N"/>
</dbReference>
<dbReference type="KEGG" id="ncs:NCAS_0C05130"/>
<accession>G0VDE1</accession>
<comment type="subcellular location">
    <subcellularLocation>
        <location evidence="1">Secreted</location>
    </subcellularLocation>
</comment>